<accession>A0A6A6WQT1</accession>
<evidence type="ECO:0000313" key="2">
    <source>
        <dbReference type="EMBL" id="KAF2786449.1"/>
    </source>
</evidence>
<feature type="compositionally biased region" description="Polar residues" evidence="1">
    <location>
        <begin position="234"/>
        <end position="244"/>
    </location>
</feature>
<protein>
    <submittedName>
        <fullName evidence="2">Uncharacterized protein</fullName>
    </submittedName>
</protein>
<organism evidence="2 3">
    <name type="scientific">Melanomma pulvis-pyrius CBS 109.77</name>
    <dbReference type="NCBI Taxonomy" id="1314802"/>
    <lineage>
        <taxon>Eukaryota</taxon>
        <taxon>Fungi</taxon>
        <taxon>Dikarya</taxon>
        <taxon>Ascomycota</taxon>
        <taxon>Pezizomycotina</taxon>
        <taxon>Dothideomycetes</taxon>
        <taxon>Pleosporomycetidae</taxon>
        <taxon>Pleosporales</taxon>
        <taxon>Melanommataceae</taxon>
        <taxon>Melanomma</taxon>
    </lineage>
</organism>
<dbReference type="AlphaFoldDB" id="A0A6A6WQT1"/>
<name>A0A6A6WQT1_9PLEO</name>
<proteinExistence type="predicted"/>
<reference evidence="2" key="1">
    <citation type="journal article" date="2020" name="Stud. Mycol.">
        <title>101 Dothideomycetes genomes: a test case for predicting lifestyles and emergence of pathogens.</title>
        <authorList>
            <person name="Haridas S."/>
            <person name="Albert R."/>
            <person name="Binder M."/>
            <person name="Bloem J."/>
            <person name="Labutti K."/>
            <person name="Salamov A."/>
            <person name="Andreopoulos B."/>
            <person name="Baker S."/>
            <person name="Barry K."/>
            <person name="Bills G."/>
            <person name="Bluhm B."/>
            <person name="Cannon C."/>
            <person name="Castanera R."/>
            <person name="Culley D."/>
            <person name="Daum C."/>
            <person name="Ezra D."/>
            <person name="Gonzalez J."/>
            <person name="Henrissat B."/>
            <person name="Kuo A."/>
            <person name="Liang C."/>
            <person name="Lipzen A."/>
            <person name="Lutzoni F."/>
            <person name="Magnuson J."/>
            <person name="Mondo S."/>
            <person name="Nolan M."/>
            <person name="Ohm R."/>
            <person name="Pangilinan J."/>
            <person name="Park H.-J."/>
            <person name="Ramirez L."/>
            <person name="Alfaro M."/>
            <person name="Sun H."/>
            <person name="Tritt A."/>
            <person name="Yoshinaga Y."/>
            <person name="Zwiers L.-H."/>
            <person name="Turgeon B."/>
            <person name="Goodwin S."/>
            <person name="Spatafora J."/>
            <person name="Crous P."/>
            <person name="Grigoriev I."/>
        </authorList>
    </citation>
    <scope>NUCLEOTIDE SEQUENCE</scope>
    <source>
        <strain evidence="2">CBS 109.77</strain>
    </source>
</reference>
<keyword evidence="3" id="KW-1185">Reference proteome</keyword>
<dbReference type="EMBL" id="MU002464">
    <property type="protein sequence ID" value="KAF2786449.1"/>
    <property type="molecule type" value="Genomic_DNA"/>
</dbReference>
<sequence length="260" mass="29743">MYPSSPSKNLPVGYRNGLSEKLPPALQESIYLPTTRNAPTSHIQYLPALSHPPLRSFKNPSQQYIRTYNSTPDQVTPHMAQFFATPSVQNEKDSKIMNEWRGEWEEDSHCDIDLLLREPTRIYNHAARVETLELEWVGTNDDAPLGAICQARKCKLSKVRGPTSSSVQHKATSQYRPTNYQEPDNYRRQYGADQLGFRSHQGGNQQGSVAFPNPHQQKGSHHFHQQSRARFPNRQRNQAANLATQPHEGFVPRRKGDYLR</sequence>
<dbReference type="Proteomes" id="UP000799757">
    <property type="component" value="Unassembled WGS sequence"/>
</dbReference>
<feature type="region of interest" description="Disordered" evidence="1">
    <location>
        <begin position="159"/>
        <end position="260"/>
    </location>
</feature>
<evidence type="ECO:0000256" key="1">
    <source>
        <dbReference type="SAM" id="MobiDB-lite"/>
    </source>
</evidence>
<feature type="compositionally biased region" description="Basic residues" evidence="1">
    <location>
        <begin position="218"/>
        <end position="233"/>
    </location>
</feature>
<feature type="compositionally biased region" description="Basic and acidic residues" evidence="1">
    <location>
        <begin position="250"/>
        <end position="260"/>
    </location>
</feature>
<evidence type="ECO:0000313" key="3">
    <source>
        <dbReference type="Proteomes" id="UP000799757"/>
    </source>
</evidence>
<feature type="compositionally biased region" description="Polar residues" evidence="1">
    <location>
        <begin position="162"/>
        <end position="182"/>
    </location>
</feature>
<gene>
    <name evidence="2" type="ORF">K505DRAFT_343798</name>
</gene>